<dbReference type="AlphaFoldDB" id="A0A1J4KWI2"/>
<protein>
    <recommendedName>
        <fullName evidence="1">Ubiquitin-like domain-containing protein</fullName>
    </recommendedName>
</protein>
<dbReference type="PROSITE" id="PS50053">
    <property type="entry name" value="UBIQUITIN_2"/>
    <property type="match status" value="1"/>
</dbReference>
<dbReference type="Proteomes" id="UP000179807">
    <property type="component" value="Unassembled WGS sequence"/>
</dbReference>
<dbReference type="InterPro" id="IPR029071">
    <property type="entry name" value="Ubiquitin-like_domsf"/>
</dbReference>
<proteinExistence type="predicted"/>
<name>A0A1J4KWI2_9EUKA</name>
<dbReference type="SUPFAM" id="SSF54236">
    <property type="entry name" value="Ubiquitin-like"/>
    <property type="match status" value="1"/>
</dbReference>
<reference evidence="2" key="1">
    <citation type="submission" date="2016-10" db="EMBL/GenBank/DDBJ databases">
        <authorList>
            <person name="Benchimol M."/>
            <person name="Almeida L.G."/>
            <person name="Vasconcelos A.T."/>
            <person name="Perreira-Neves A."/>
            <person name="Rosa I.A."/>
            <person name="Tasca T."/>
            <person name="Bogo M.R."/>
            <person name="de Souza W."/>
        </authorList>
    </citation>
    <scope>NUCLEOTIDE SEQUENCE [LARGE SCALE GENOMIC DNA]</scope>
    <source>
        <strain evidence="2">K</strain>
    </source>
</reference>
<dbReference type="VEuPathDB" id="TrichDB:TRFO_15565"/>
<accession>A0A1J4KWI2</accession>
<dbReference type="EMBL" id="MLAK01000422">
    <property type="protein sequence ID" value="OHT14062.1"/>
    <property type="molecule type" value="Genomic_DNA"/>
</dbReference>
<keyword evidence="3" id="KW-1185">Reference proteome</keyword>
<evidence type="ECO:0000259" key="1">
    <source>
        <dbReference type="PROSITE" id="PS50053"/>
    </source>
</evidence>
<feature type="domain" description="Ubiquitin-like" evidence="1">
    <location>
        <begin position="2"/>
        <end position="78"/>
    </location>
</feature>
<organism evidence="2 3">
    <name type="scientific">Tritrichomonas foetus</name>
    <dbReference type="NCBI Taxonomy" id="1144522"/>
    <lineage>
        <taxon>Eukaryota</taxon>
        <taxon>Metamonada</taxon>
        <taxon>Parabasalia</taxon>
        <taxon>Tritrichomonadida</taxon>
        <taxon>Tritrichomonadidae</taxon>
        <taxon>Tritrichomonas</taxon>
    </lineage>
</organism>
<evidence type="ECO:0000313" key="2">
    <source>
        <dbReference type="EMBL" id="OHT14062.1"/>
    </source>
</evidence>
<evidence type="ECO:0000313" key="3">
    <source>
        <dbReference type="Proteomes" id="UP000179807"/>
    </source>
</evidence>
<dbReference type="CDD" id="cd17039">
    <property type="entry name" value="Ubl_ubiquitin_like"/>
    <property type="match status" value="1"/>
</dbReference>
<dbReference type="InterPro" id="IPR000626">
    <property type="entry name" value="Ubiquitin-like_dom"/>
</dbReference>
<gene>
    <name evidence="2" type="ORF">TRFO_15565</name>
</gene>
<comment type="caution">
    <text evidence="2">The sequence shown here is derived from an EMBL/GenBank/DDBJ whole genome shotgun (WGS) entry which is preliminary data.</text>
</comment>
<sequence>MIRITVFLPEVTLRREMRVSTTMLVDNLKKYIPMQSSADGKSSSNNISKNDISIIFRGSLLTQNMPLSFYSIGDGDILIAFTSSYTKKTDAQLWMHMTADYETFTERMKVTMNPRLAGALAHIRDVRMLRLSERPGMCSKLKRIYVGNGNACVKASIQPLNIEPSPAAAEPSCDPLPTLWYDEAAMSHTSGTNLQPVFC</sequence>
<dbReference type="GeneID" id="94833167"/>
<dbReference type="RefSeq" id="XP_068367198.1">
    <property type="nucleotide sequence ID" value="XM_068498463.1"/>
</dbReference>